<feature type="compositionally biased region" description="Pro residues" evidence="1">
    <location>
        <begin position="38"/>
        <end position="54"/>
    </location>
</feature>
<comment type="caution">
    <text evidence="4">The sequence shown here is derived from an EMBL/GenBank/DDBJ whole genome shotgun (WGS) entry which is preliminary data.</text>
</comment>
<dbReference type="Pfam" id="PF01882">
    <property type="entry name" value="DUF58"/>
    <property type="match status" value="1"/>
</dbReference>
<dbReference type="EMBL" id="VFOR01000001">
    <property type="protein sequence ID" value="TQL63336.1"/>
    <property type="molecule type" value="Genomic_DNA"/>
</dbReference>
<evidence type="ECO:0000313" key="5">
    <source>
        <dbReference type="Proteomes" id="UP000316196"/>
    </source>
</evidence>
<dbReference type="InterPro" id="IPR002881">
    <property type="entry name" value="DUF58"/>
</dbReference>
<organism evidence="4 5">
    <name type="scientific">Propioniferax innocua</name>
    <dbReference type="NCBI Taxonomy" id="1753"/>
    <lineage>
        <taxon>Bacteria</taxon>
        <taxon>Bacillati</taxon>
        <taxon>Actinomycetota</taxon>
        <taxon>Actinomycetes</taxon>
        <taxon>Propionibacteriales</taxon>
        <taxon>Propionibacteriaceae</taxon>
        <taxon>Propioniferax</taxon>
    </lineage>
</organism>
<dbReference type="PANTHER" id="PTHR34351">
    <property type="entry name" value="SLR1927 PROTEIN-RELATED"/>
    <property type="match status" value="1"/>
</dbReference>
<evidence type="ECO:0000256" key="2">
    <source>
        <dbReference type="SAM" id="Phobius"/>
    </source>
</evidence>
<gene>
    <name evidence="4" type="ORF">FB460_1139</name>
</gene>
<keyword evidence="2" id="KW-0472">Membrane</keyword>
<protein>
    <submittedName>
        <fullName evidence="4">Uncharacterized protein (DUF58 family)</fullName>
    </submittedName>
</protein>
<evidence type="ECO:0000313" key="4">
    <source>
        <dbReference type="EMBL" id="TQL63336.1"/>
    </source>
</evidence>
<dbReference type="PANTHER" id="PTHR34351:SF1">
    <property type="entry name" value="SLR1927 PROTEIN"/>
    <property type="match status" value="1"/>
</dbReference>
<reference evidence="4 5" key="1">
    <citation type="submission" date="2019-06" db="EMBL/GenBank/DDBJ databases">
        <title>Sequencing the genomes of 1000 actinobacteria strains.</title>
        <authorList>
            <person name="Klenk H.-P."/>
        </authorList>
    </citation>
    <scope>NUCLEOTIDE SEQUENCE [LARGE SCALE GENOMIC DNA]</scope>
    <source>
        <strain evidence="4 5">DSM 8251</strain>
    </source>
</reference>
<evidence type="ECO:0000256" key="1">
    <source>
        <dbReference type="SAM" id="MobiDB-lite"/>
    </source>
</evidence>
<keyword evidence="5" id="KW-1185">Reference proteome</keyword>
<name>A0A542ZSR9_9ACTN</name>
<feature type="transmembrane region" description="Helical" evidence="2">
    <location>
        <begin position="117"/>
        <end position="134"/>
    </location>
</feature>
<feature type="domain" description="DUF58" evidence="3">
    <location>
        <begin position="295"/>
        <end position="414"/>
    </location>
</feature>
<keyword evidence="2" id="KW-0812">Transmembrane</keyword>
<feature type="region of interest" description="Disordered" evidence="1">
    <location>
        <begin position="1"/>
        <end position="87"/>
    </location>
</feature>
<feature type="transmembrane region" description="Helical" evidence="2">
    <location>
        <begin position="140"/>
        <end position="160"/>
    </location>
</feature>
<dbReference type="AlphaFoldDB" id="A0A542ZSR9"/>
<keyword evidence="2" id="KW-1133">Transmembrane helix</keyword>
<sequence length="490" mass="52907">MSKQAHRPEANGPQAPKPQAPMRENPGNNPSGQETPRPVAPRPIRPAAPQPQAPRPSGRDDGLKSGPPGPETGQRAPKGSRRNRLRAFWRRRDDDPASSDRDLGDLRLMLWRWTNRGLVVLVVAVLIVALALLLRYPSLLGIGLALLAALVVETAAVSVAPRLRMERQVEPLVVERHGECHATVRVSTRGFWLVRTRITDRIGRQRVNVEVGGREARYRVPTLRRGLLPIGPMAVHRVGLFGLAMTTQEAGSVEHVRVLPRRVPLTQLAKGRRRSAVGADESVEHGGTDLVGLHEYVAGDDLRRLHWATSARTGMLMIRDDADPSTPHLTVILDDRDDHYADSSLTDTDFEDAVEVAFALAQTAIEEGHPLHLLTTSGSVDVPVSERLGAAQTDARRVHAALAEVQPSTAPAHMRLPKRTLDSVAVISGALAPLPDLTGYAIRGASGAVLIVDSSGDAPVSSRAGAGGGVTVLRGPRSRDLAALWDRTVR</sequence>
<accession>A0A542ZSR9</accession>
<feature type="compositionally biased region" description="Basic residues" evidence="1">
    <location>
        <begin position="78"/>
        <end position="87"/>
    </location>
</feature>
<proteinExistence type="predicted"/>
<evidence type="ECO:0000259" key="3">
    <source>
        <dbReference type="Pfam" id="PF01882"/>
    </source>
</evidence>
<dbReference type="Proteomes" id="UP000316196">
    <property type="component" value="Unassembled WGS sequence"/>
</dbReference>